<proteinExistence type="predicted"/>
<keyword evidence="1" id="KW-0812">Transmembrane</keyword>
<dbReference type="AlphaFoldDB" id="A0A6C0F4G0"/>
<evidence type="ECO:0000313" key="2">
    <source>
        <dbReference type="EMBL" id="QHT34115.1"/>
    </source>
</evidence>
<accession>A0A6C0F4G0</accession>
<feature type="transmembrane region" description="Helical" evidence="1">
    <location>
        <begin position="5"/>
        <end position="21"/>
    </location>
</feature>
<protein>
    <submittedName>
        <fullName evidence="2">Uncharacterized protein</fullName>
    </submittedName>
</protein>
<reference evidence="2" key="1">
    <citation type="journal article" date="2020" name="Nature">
        <title>Giant virus diversity and host interactions through global metagenomics.</title>
        <authorList>
            <person name="Schulz F."/>
            <person name="Roux S."/>
            <person name="Paez-Espino D."/>
            <person name="Jungbluth S."/>
            <person name="Walsh D.A."/>
            <person name="Denef V.J."/>
            <person name="McMahon K.D."/>
            <person name="Konstantinidis K.T."/>
            <person name="Eloe-Fadrosh E.A."/>
            <person name="Kyrpides N.C."/>
            <person name="Woyke T."/>
        </authorList>
    </citation>
    <scope>NUCLEOTIDE SEQUENCE</scope>
    <source>
        <strain evidence="2">GVMAG-M-3300009161-52</strain>
    </source>
</reference>
<name>A0A6C0F4G0_9ZZZZ</name>
<evidence type="ECO:0000256" key="1">
    <source>
        <dbReference type="SAM" id="Phobius"/>
    </source>
</evidence>
<dbReference type="EMBL" id="MN738986">
    <property type="protein sequence ID" value="QHT34115.1"/>
    <property type="molecule type" value="Genomic_DNA"/>
</dbReference>
<sequence length="192" mass="21468">MFPIIIFIILFLILLYLYYYVKIESFDSSDTETTNAKTTIPQTTIPTLTMSSQIMLGISTTLGISQRRISNLSYIGDVSTGTLSVSFTILEPNIIEFSKKEPNASDAAKMANNLFTDSLFVVNINDKNINLNKINQSSVNNINNNVFDNTGLKDIANYANNKYISVPNESSLTNFYKLDFDKNFNIIPTISA</sequence>
<keyword evidence="1" id="KW-1133">Transmembrane helix</keyword>
<organism evidence="2">
    <name type="scientific">viral metagenome</name>
    <dbReference type="NCBI Taxonomy" id="1070528"/>
    <lineage>
        <taxon>unclassified sequences</taxon>
        <taxon>metagenomes</taxon>
        <taxon>organismal metagenomes</taxon>
    </lineage>
</organism>
<keyword evidence="1" id="KW-0472">Membrane</keyword>